<feature type="domain" description="PAS" evidence="8">
    <location>
        <begin position="249"/>
        <end position="320"/>
    </location>
</feature>
<dbReference type="InterPro" id="IPR013656">
    <property type="entry name" value="PAS_4"/>
</dbReference>
<dbReference type="SUPFAM" id="SSF55874">
    <property type="entry name" value="ATPase domain of HSP90 chaperone/DNA topoisomerase II/histidine kinase"/>
    <property type="match status" value="1"/>
</dbReference>
<evidence type="ECO:0000256" key="1">
    <source>
        <dbReference type="ARBA" id="ARBA00000085"/>
    </source>
</evidence>
<feature type="domain" description="Histidine kinase" evidence="7">
    <location>
        <begin position="900"/>
        <end position="1112"/>
    </location>
</feature>
<dbReference type="InterPro" id="IPR024478">
    <property type="entry name" value="HlyB_4HB_MCP"/>
</dbReference>
<evidence type="ECO:0000313" key="11">
    <source>
        <dbReference type="Proteomes" id="UP000251692"/>
    </source>
</evidence>
<comment type="caution">
    <text evidence="10">The sequence shown here is derived from an EMBL/GenBank/DDBJ whole genome shotgun (WGS) entry which is preliminary data.</text>
</comment>
<evidence type="ECO:0000256" key="3">
    <source>
        <dbReference type="ARBA" id="ARBA00022553"/>
    </source>
</evidence>
<comment type="catalytic activity">
    <reaction evidence="1">
        <text>ATP + protein L-histidine = ADP + protein N-phospho-L-histidine.</text>
        <dbReference type="EC" id="2.7.13.3"/>
    </reaction>
</comment>
<dbReference type="RefSeq" id="WP_112306452.1">
    <property type="nucleotide sequence ID" value="NZ_QMDV01000004.1"/>
</dbReference>
<dbReference type="InterPro" id="IPR000700">
    <property type="entry name" value="PAS-assoc_C"/>
</dbReference>
<feature type="domain" description="PAS" evidence="8">
    <location>
        <begin position="755"/>
        <end position="827"/>
    </location>
</feature>
<organism evidence="10 11">
    <name type="scientific">Pontibacter arcticus</name>
    <dbReference type="NCBI Taxonomy" id="2080288"/>
    <lineage>
        <taxon>Bacteria</taxon>
        <taxon>Pseudomonadati</taxon>
        <taxon>Bacteroidota</taxon>
        <taxon>Cytophagia</taxon>
        <taxon>Cytophagales</taxon>
        <taxon>Hymenobacteraceae</taxon>
        <taxon>Pontibacter</taxon>
    </lineage>
</organism>
<dbReference type="Gene3D" id="1.10.287.130">
    <property type="match status" value="1"/>
</dbReference>
<dbReference type="Proteomes" id="UP000251692">
    <property type="component" value="Unassembled WGS sequence"/>
</dbReference>
<dbReference type="PANTHER" id="PTHR43304:SF1">
    <property type="entry name" value="PAC DOMAIN-CONTAINING PROTEIN"/>
    <property type="match status" value="1"/>
</dbReference>
<accession>A0A364RBV4</accession>
<evidence type="ECO:0000256" key="4">
    <source>
        <dbReference type="ARBA" id="ARBA00022679"/>
    </source>
</evidence>
<dbReference type="PROSITE" id="PS50113">
    <property type="entry name" value="PAC"/>
    <property type="match status" value="2"/>
</dbReference>
<dbReference type="InterPro" id="IPR035965">
    <property type="entry name" value="PAS-like_dom_sf"/>
</dbReference>
<dbReference type="InterPro" id="IPR004358">
    <property type="entry name" value="Sig_transdc_His_kin-like_C"/>
</dbReference>
<dbReference type="CDD" id="cd19411">
    <property type="entry name" value="MCP2201-like_sensor"/>
    <property type="match status" value="1"/>
</dbReference>
<evidence type="ECO:0000313" key="10">
    <source>
        <dbReference type="EMBL" id="RAU81772.1"/>
    </source>
</evidence>
<evidence type="ECO:0000259" key="8">
    <source>
        <dbReference type="PROSITE" id="PS50112"/>
    </source>
</evidence>
<evidence type="ECO:0000259" key="9">
    <source>
        <dbReference type="PROSITE" id="PS50113"/>
    </source>
</evidence>
<dbReference type="PANTHER" id="PTHR43304">
    <property type="entry name" value="PHYTOCHROME-LIKE PROTEIN CPH1"/>
    <property type="match status" value="1"/>
</dbReference>
<dbReference type="SMART" id="SM00091">
    <property type="entry name" value="PAS"/>
    <property type="match status" value="6"/>
</dbReference>
<keyword evidence="4" id="KW-0808">Transferase</keyword>
<feature type="domain" description="PAS" evidence="8">
    <location>
        <begin position="628"/>
        <end position="699"/>
    </location>
</feature>
<protein>
    <recommendedName>
        <fullName evidence="2">histidine kinase</fullName>
        <ecNumber evidence="2">2.7.13.3</ecNumber>
    </recommendedName>
</protein>
<dbReference type="PROSITE" id="PS50109">
    <property type="entry name" value="HIS_KIN"/>
    <property type="match status" value="1"/>
</dbReference>
<dbReference type="InterPro" id="IPR001610">
    <property type="entry name" value="PAC"/>
</dbReference>
<feature type="domain" description="PAS" evidence="8">
    <location>
        <begin position="374"/>
        <end position="450"/>
    </location>
</feature>
<dbReference type="Pfam" id="PF13426">
    <property type="entry name" value="PAS_9"/>
    <property type="match status" value="1"/>
</dbReference>
<name>A0A364RBV4_9BACT</name>
<feature type="transmembrane region" description="Helical" evidence="6">
    <location>
        <begin position="198"/>
        <end position="222"/>
    </location>
</feature>
<evidence type="ECO:0000256" key="5">
    <source>
        <dbReference type="ARBA" id="ARBA00022777"/>
    </source>
</evidence>
<dbReference type="InterPro" id="IPR036890">
    <property type="entry name" value="HATPase_C_sf"/>
</dbReference>
<dbReference type="Pfam" id="PF12729">
    <property type="entry name" value="4HB_MCP_1"/>
    <property type="match status" value="1"/>
</dbReference>
<dbReference type="InterPro" id="IPR052162">
    <property type="entry name" value="Sensor_kinase/Photoreceptor"/>
</dbReference>
<reference evidence="10 11" key="2">
    <citation type="submission" date="2018-07" db="EMBL/GenBank/DDBJ databases">
        <title>Pontibacter sp. 2b14 genomic sequence and assembly.</title>
        <authorList>
            <person name="Du Z.-J."/>
        </authorList>
    </citation>
    <scope>NUCLEOTIDE SEQUENCE [LARGE SCALE GENOMIC DNA]</scope>
    <source>
        <strain evidence="10 11">2b14</strain>
    </source>
</reference>
<dbReference type="EMBL" id="QMDV01000004">
    <property type="protein sequence ID" value="RAU81772.1"/>
    <property type="molecule type" value="Genomic_DNA"/>
</dbReference>
<reference evidence="10 11" key="1">
    <citation type="submission" date="2018-06" db="EMBL/GenBank/DDBJ databases">
        <authorList>
            <person name="Liu Z.-W."/>
        </authorList>
    </citation>
    <scope>NUCLEOTIDE SEQUENCE [LARGE SCALE GENOMIC DNA]</scope>
    <source>
        <strain evidence="10 11">2b14</strain>
    </source>
</reference>
<keyword evidence="11" id="KW-1185">Reference proteome</keyword>
<keyword evidence="6" id="KW-0472">Membrane</keyword>
<dbReference type="Pfam" id="PF02518">
    <property type="entry name" value="HATPase_c"/>
    <property type="match status" value="1"/>
</dbReference>
<dbReference type="SMART" id="SM00387">
    <property type="entry name" value="HATPase_c"/>
    <property type="match status" value="1"/>
</dbReference>
<dbReference type="Gene3D" id="3.30.565.10">
    <property type="entry name" value="Histidine kinase-like ATPase, C-terminal domain"/>
    <property type="match status" value="1"/>
</dbReference>
<dbReference type="SUPFAM" id="SSF55785">
    <property type="entry name" value="PYP-like sensor domain (PAS domain)"/>
    <property type="match status" value="5"/>
</dbReference>
<feature type="domain" description="PAC" evidence="9">
    <location>
        <begin position="830"/>
        <end position="882"/>
    </location>
</feature>
<dbReference type="PRINTS" id="PR00344">
    <property type="entry name" value="BCTRLSENSOR"/>
</dbReference>
<dbReference type="InterPro" id="IPR036097">
    <property type="entry name" value="HisK_dim/P_sf"/>
</dbReference>
<feature type="domain" description="PAC" evidence="9">
    <location>
        <begin position="702"/>
        <end position="754"/>
    </location>
</feature>
<evidence type="ECO:0000259" key="7">
    <source>
        <dbReference type="PROSITE" id="PS50109"/>
    </source>
</evidence>
<dbReference type="Pfam" id="PF08448">
    <property type="entry name" value="PAS_4"/>
    <property type="match status" value="1"/>
</dbReference>
<dbReference type="SMART" id="SM00086">
    <property type="entry name" value="PAC"/>
    <property type="match status" value="4"/>
</dbReference>
<dbReference type="InterPro" id="IPR003661">
    <property type="entry name" value="HisK_dim/P_dom"/>
</dbReference>
<dbReference type="SUPFAM" id="SSF47384">
    <property type="entry name" value="Homodimeric domain of signal transducing histidine kinase"/>
    <property type="match status" value="1"/>
</dbReference>
<dbReference type="AlphaFoldDB" id="A0A364RBV4"/>
<dbReference type="CDD" id="cd00082">
    <property type="entry name" value="HisKA"/>
    <property type="match status" value="1"/>
</dbReference>
<dbReference type="PROSITE" id="PS50112">
    <property type="entry name" value="PAS"/>
    <property type="match status" value="4"/>
</dbReference>
<gene>
    <name evidence="10" type="ORF">DP923_13810</name>
</gene>
<dbReference type="InterPro" id="IPR013655">
    <property type="entry name" value="PAS_fold_3"/>
</dbReference>
<dbReference type="Gene3D" id="3.30.450.20">
    <property type="entry name" value="PAS domain"/>
    <property type="match status" value="5"/>
</dbReference>
<dbReference type="SMART" id="SM00388">
    <property type="entry name" value="HisKA"/>
    <property type="match status" value="1"/>
</dbReference>
<dbReference type="InterPro" id="IPR003594">
    <property type="entry name" value="HATPase_dom"/>
</dbReference>
<sequence>MPNDNKHPYTNNQNRTIRFITISFSVLAIGLIALSAISFIGFKNIRETYSKQVSTAFQKLDLIDTLHDNEELVYTKVMGHLITSDPKLKSDLERVIRQANAENTTKLQALESTVVEDNRVELFQSLQQERALYYTEVWKLLSLSNQKMQKEATQFNRSNLLPAYVSYKDAIDSFNDHIRDSTNKNGDKALEFVSDAALSYYTLLMLAVLAVVITSLLMYYIIKQLKQENIALNTEVTERIQLEKALNDSQTQYKGLFDNNPMPMWIYDQNTFRFLEVNEAAVNEYGLSREEFLERTILDIRPDDDVEPLTAHLDKIDKSSVATSTRLHRRKDGSTFNVLVKSRPLPDMDQQKPRVVIAINIHDQVVATEKLERQEKQLREVSSSIPGAVYQFQLTPAKVFDFPYVSEGIIDLFGVTPQEIYANANVVYASIYPDDLLVVQESLYVSYEKLTPWEKEFRVWQPALQKHIWIRGHSLPTRKPDGTVLWNGTFININSQKEAQDELVRSEANLRALLDSSPQAIFLLDEHLRIIAYNAVAAEDVFQFEMKKLETGENIMGYITEGMSESFVQHHALCLQGETIRYETGKHDFWHEVTFRPVTGPDNKILAVALSINDISEQKKAIETIRQNEVKLARAQQMANIGNWEFDLQRRLVHWSAEMYAIYNLKKDFILTPEAASSFLHPDDRDEAREKYLQLIKYPGDYTSDYKIELPNGQIKYISQVCEVLTDEFGNPVKLVGAVQDITERILAKQEITEAKNLLQSTIENIPEIIFSSDAGLKITYISPQCAEITGYPGDKFLNCAHTWLEILHEEDKQYILSHVVSQIKLGQKQQFEVRITDANGNQKWLLLRMSPLLDENGRVLRVDGSAADMTQYKLAEEKRQDLTEELLRQNQNLQQFAYIVSHNLRAPIANILGLTSIYNREQPNAPANLKVVDKLEISANLLDTTIRDLNDLLTIRSEINKVKEEVYLEDLLQPVLLSLSEEIKNAGACIEYDFNTTSKIKTVRSYAYSILLNLASNAIKYRSEKRKLHLKIKTSKVPNYICLSVSDNGIGLDLTKVEDKVFGLYKRFHSNIEGKGLGLHLVKTQAELLGGKVEIRSQVDVGTTFNIYFKS</sequence>
<keyword evidence="6" id="KW-0812">Transmembrane</keyword>
<proteinExistence type="predicted"/>
<keyword evidence="3" id="KW-0597">Phosphoprotein</keyword>
<dbReference type="NCBIfam" id="TIGR00229">
    <property type="entry name" value="sensory_box"/>
    <property type="match status" value="4"/>
</dbReference>
<dbReference type="GO" id="GO:0000155">
    <property type="term" value="F:phosphorelay sensor kinase activity"/>
    <property type="evidence" value="ECO:0007669"/>
    <property type="project" value="InterPro"/>
</dbReference>
<dbReference type="Pfam" id="PF08447">
    <property type="entry name" value="PAS_3"/>
    <property type="match status" value="3"/>
</dbReference>
<dbReference type="OrthoDB" id="9766459at2"/>
<dbReference type="InterPro" id="IPR000014">
    <property type="entry name" value="PAS"/>
</dbReference>
<feature type="transmembrane region" description="Helical" evidence="6">
    <location>
        <begin position="20"/>
        <end position="42"/>
    </location>
</feature>
<dbReference type="InterPro" id="IPR047347">
    <property type="entry name" value="YvaQ-like_sensor"/>
</dbReference>
<dbReference type="CDD" id="cd00130">
    <property type="entry name" value="PAS"/>
    <property type="match status" value="3"/>
</dbReference>
<dbReference type="InterPro" id="IPR005467">
    <property type="entry name" value="His_kinase_dom"/>
</dbReference>
<keyword evidence="6" id="KW-1133">Transmembrane helix</keyword>
<evidence type="ECO:0000256" key="6">
    <source>
        <dbReference type="SAM" id="Phobius"/>
    </source>
</evidence>
<evidence type="ECO:0000256" key="2">
    <source>
        <dbReference type="ARBA" id="ARBA00012438"/>
    </source>
</evidence>
<dbReference type="EC" id="2.7.13.3" evidence="2"/>
<keyword evidence="5" id="KW-0418">Kinase</keyword>
<dbReference type="Gene3D" id="2.10.70.100">
    <property type="match status" value="1"/>
</dbReference>